<protein>
    <submittedName>
        <fullName evidence="2">Uncharacterized protein</fullName>
    </submittedName>
</protein>
<dbReference type="InParanoid" id="A0A058ZVL1"/>
<dbReference type="EMBL" id="KK198819">
    <property type="protein sequence ID" value="KCW45459.1"/>
    <property type="molecule type" value="Genomic_DNA"/>
</dbReference>
<dbReference type="Gramene" id="KCW45459">
    <property type="protein sequence ID" value="KCW45459"/>
    <property type="gene ID" value="EUGRSUZ_L00827"/>
</dbReference>
<gene>
    <name evidence="2" type="ORF">EUGRSUZ_L00827</name>
</gene>
<reference evidence="1" key="2">
    <citation type="journal article" date="2014" name="Nature">
        <title>The genome of Eucalyptus grandis.</title>
        <authorList>
            <person name="Myburg A.A."/>
            <person name="Grattapaglia D."/>
            <person name="Tuskan G.A."/>
            <person name="Hellsten U."/>
            <person name="Hayes R.D."/>
            <person name="Grimwood J."/>
            <person name="Jenkins J."/>
            <person name="Lindquist E."/>
            <person name="Tice H."/>
            <person name="Bauer D."/>
            <person name="Goodstein D.M."/>
            <person name="Dubchak I."/>
            <person name="Poliakov A."/>
            <person name="Mizrachi E."/>
            <person name="Kullan A.R."/>
            <person name="Hussey S.G."/>
            <person name="Pinard D."/>
            <person name="van der Merwe K."/>
            <person name="Singh P."/>
            <person name="van Jaarsveld I."/>
            <person name="Silva-Junior O.B."/>
            <person name="Togawa R.C."/>
            <person name="Pappas M.R."/>
            <person name="Faria D.A."/>
            <person name="Sansaloni C.P."/>
            <person name="Petroli C.D."/>
            <person name="Yang X."/>
            <person name="Ranjan P."/>
            <person name="Tschaplinski T.J."/>
            <person name="Ye C.Y."/>
            <person name="Li T."/>
            <person name="Sterck L."/>
            <person name="Vanneste K."/>
            <person name="Murat F."/>
            <person name="Soler M."/>
            <person name="Clemente H.S."/>
            <person name="Saidi N."/>
            <person name="Cassan-Wang H."/>
            <person name="Dunand C."/>
            <person name="Hefer C.A."/>
            <person name="Bornberg-Bauer E."/>
            <person name="Kersting A.R."/>
            <person name="Vining K."/>
            <person name="Amarasinghe V."/>
            <person name="Ranik M."/>
            <person name="Naithani S."/>
            <person name="Elser J."/>
            <person name="Boyd A.E."/>
            <person name="Liston A."/>
            <person name="Spatafora J.W."/>
            <person name="Dharmwardhana P."/>
            <person name="Raja R."/>
            <person name="Sullivan C."/>
            <person name="Romanel E."/>
            <person name="Alves-Ferreira M."/>
            <person name="Kulheim C."/>
            <person name="Foley W."/>
            <person name="Carocha V."/>
            <person name="Paiva J."/>
            <person name="Kudrna D."/>
            <person name="Brommonschenkel S.H."/>
            <person name="Pasquali G."/>
            <person name="Byrne M."/>
            <person name="Rigault P."/>
            <person name="Tibbits J."/>
            <person name="Spokevicius A."/>
            <person name="Jones R.C."/>
            <person name="Steane D.A."/>
            <person name="Vaillancourt R.E."/>
            <person name="Potts B.M."/>
            <person name="Joubert F."/>
            <person name="Barry K."/>
            <person name="Pappas G.J."/>
            <person name="Strauss S.H."/>
            <person name="Jaiswal P."/>
            <person name="Grima-Pettenati J."/>
            <person name="Salse J."/>
            <person name="Van de Peer Y."/>
            <person name="Rokhsar D.S."/>
            <person name="Schmutz J."/>
        </authorList>
    </citation>
    <scope>NUCLEOTIDE SEQUENCE</scope>
    <source>
        <tissue evidence="1">Leaf extractions</tissue>
    </source>
</reference>
<dbReference type="EMBL" id="MU848305">
    <property type="protein sequence ID" value="KAK2632954.1"/>
    <property type="molecule type" value="Genomic_DNA"/>
</dbReference>
<evidence type="ECO:0000313" key="3">
    <source>
        <dbReference type="Proteomes" id="UP000030711"/>
    </source>
</evidence>
<sequence length="80" mass="9130">MRFLFGTLCVLTHRTFYSDAEGFLRFMRSKQYPDVNTQLLASKSSSNSFTVLSDISSTRLVIFYSLTNDVFVKAVQFVGK</sequence>
<name>A0A058ZVL1_EUCGR</name>
<keyword evidence="3" id="KW-1185">Reference proteome</keyword>
<dbReference type="Proteomes" id="UP000030711">
    <property type="component" value="Unassembled WGS sequence"/>
</dbReference>
<proteinExistence type="predicted"/>
<reference evidence="2" key="1">
    <citation type="submission" date="2013-07" db="EMBL/GenBank/DDBJ databases">
        <title>The genome of Eucalyptus grandis.</title>
        <authorList>
            <person name="Schmutz J."/>
            <person name="Hayes R."/>
            <person name="Myburg A."/>
            <person name="Tuskan G."/>
            <person name="Grattapaglia D."/>
            <person name="Rokhsar D.S."/>
        </authorList>
    </citation>
    <scope>NUCLEOTIDE SEQUENCE</scope>
    <source>
        <tissue evidence="2">Leaf extractions</tissue>
    </source>
</reference>
<organism evidence="2">
    <name type="scientific">Eucalyptus grandis</name>
    <name type="common">Flooded gum</name>
    <dbReference type="NCBI Taxonomy" id="71139"/>
    <lineage>
        <taxon>Eukaryota</taxon>
        <taxon>Viridiplantae</taxon>
        <taxon>Streptophyta</taxon>
        <taxon>Embryophyta</taxon>
        <taxon>Tracheophyta</taxon>
        <taxon>Spermatophyta</taxon>
        <taxon>Magnoliopsida</taxon>
        <taxon>eudicotyledons</taxon>
        <taxon>Gunneridae</taxon>
        <taxon>Pentapetalae</taxon>
        <taxon>rosids</taxon>
        <taxon>malvids</taxon>
        <taxon>Myrtales</taxon>
        <taxon>Myrtaceae</taxon>
        <taxon>Myrtoideae</taxon>
        <taxon>Eucalypteae</taxon>
        <taxon>Eucalyptus</taxon>
    </lineage>
</organism>
<accession>A0A058ZVL1</accession>
<reference evidence="1" key="4">
    <citation type="submission" date="2023-07" db="EMBL/GenBank/DDBJ databases">
        <authorList>
            <person name="Myburg A.A."/>
            <person name="Grattapaglia D."/>
            <person name="Tuskan G.A."/>
            <person name="Hellsten U."/>
            <person name="Hayes R.D."/>
            <person name="Grimwood J."/>
            <person name="Jenkins J."/>
            <person name="Lindquist E."/>
            <person name="Tice H."/>
            <person name="Bauer D."/>
            <person name="Goodstein D.M."/>
            <person name="Dubchak I."/>
            <person name="Poliakov A."/>
            <person name="Mizrachi E."/>
            <person name="Kullan A.R."/>
            <person name="Hussey S.G."/>
            <person name="Pinard D."/>
            <person name="Van D.M."/>
            <person name="Singh P."/>
            <person name="Van J.I."/>
            <person name="Silva-Junior O.B."/>
            <person name="Togawa R.C."/>
            <person name="Pappas M.R."/>
            <person name="Faria D.A."/>
            <person name="Sansaloni C.P."/>
            <person name="Petroli C.D."/>
            <person name="Yang X."/>
            <person name="Ranjan P."/>
            <person name="Tschaplinski T.J."/>
            <person name="Ye C.Y."/>
            <person name="Li T."/>
            <person name="Sterck L."/>
            <person name="Vanneste K."/>
            <person name="Murat F."/>
            <person name="Soler M."/>
            <person name="Clemente H.S."/>
            <person name="Saidi N."/>
            <person name="Cassan-Wang H."/>
            <person name="Dunand C."/>
            <person name="Hefer C.A."/>
            <person name="Bornberg-Bauer E."/>
            <person name="Kersting A.R."/>
            <person name="Vining K."/>
            <person name="Amarasinghe V."/>
            <person name="Ranik M."/>
            <person name="Naithani S."/>
            <person name="Elser J."/>
            <person name="Boyd A.E."/>
            <person name="Liston A."/>
            <person name="Spatafora J.W."/>
            <person name="Dharmwardhana P."/>
            <person name="Raja R."/>
            <person name="Sullivan C."/>
            <person name="Romanel E."/>
            <person name="Alves-Ferreira M."/>
            <person name="Kulheim C."/>
            <person name="Foley W."/>
            <person name="Carocha V."/>
            <person name="Paiva J."/>
            <person name="Kudrna D."/>
            <person name="Brommonschenkel S.H."/>
            <person name="Pasquali G."/>
            <person name="Byrne M."/>
            <person name="Rigault P."/>
            <person name="Tibbits J."/>
            <person name="Spokevicius A."/>
            <person name="Jones R.C."/>
            <person name="Steane D.A."/>
            <person name="Vaillancourt R.E."/>
            <person name="Potts B.M."/>
            <person name="Joubert F."/>
            <person name="Barry K."/>
            <person name="Pappas G.J."/>
            <person name="Strauss S.H."/>
            <person name="Jaiswal P."/>
            <person name="Grima-Pettenati J."/>
            <person name="Salse J."/>
            <person name="Van D.P."/>
            <person name="Rokhsar D.S."/>
            <person name="Schmutz J."/>
        </authorList>
    </citation>
    <scope>NUCLEOTIDE SEQUENCE</scope>
    <source>
        <tissue evidence="1">Leaf extractions</tissue>
    </source>
</reference>
<dbReference type="AlphaFoldDB" id="A0A058ZVL1"/>
<evidence type="ECO:0000313" key="1">
    <source>
        <dbReference type="EMBL" id="KAK2632954.1"/>
    </source>
</evidence>
<evidence type="ECO:0000313" key="2">
    <source>
        <dbReference type="EMBL" id="KCW45459.1"/>
    </source>
</evidence>
<reference evidence="1" key="3">
    <citation type="submission" date="2023-04" db="EMBL/GenBank/DDBJ databases">
        <title>WGS assembly of Eucalyptus grandis.</title>
        <authorList>
            <person name="Myburg A."/>
            <person name="Grattapaglia D."/>
            <person name="Tuskan G."/>
            <person name="Hellsten U."/>
            <person name="Hayes R."/>
            <person name="Grimwood J."/>
            <person name="Jenkins J."/>
            <person name="Lindquist E."/>
            <person name="Tice H."/>
            <person name="Bauer D."/>
            <person name="Goodstein D."/>
            <person name="Dubchak I."/>
            <person name="Poliakov A."/>
            <person name="Mizrachi E."/>
            <person name="Kullan A."/>
            <person name="Hussey S."/>
            <person name="Pinard D."/>
            <person name="Van D."/>
            <person name="Singh P."/>
            <person name="Van J."/>
            <person name="Silva-Junior O."/>
            <person name="Togawa R."/>
            <person name="Pappas M."/>
            <person name="Faria D."/>
            <person name="Sansaloni C."/>
            <person name="Petroli C."/>
            <person name="Yang X."/>
            <person name="Ranjan P."/>
            <person name="Tschaplinski T."/>
            <person name="Ye C."/>
            <person name="Li T."/>
            <person name="Sterck L."/>
            <person name="Vanneste K."/>
            <person name="Murat F."/>
            <person name="Soler M."/>
            <person name="Clemente H."/>
            <person name="Saidi N."/>
            <person name="Cassan-Wang H."/>
            <person name="Dunand C."/>
            <person name="Hefer C."/>
            <person name="Bornberg-Bauer E."/>
            <person name="Kersting A."/>
            <person name="Vining K."/>
            <person name="Amarasinghe V."/>
            <person name="Ranik M."/>
            <person name="Naithani S."/>
            <person name="Elser J."/>
            <person name="Boyd A."/>
            <person name="Liston A."/>
            <person name="Spatafora J."/>
            <person name="Dharmwardhana P."/>
            <person name="Raja R."/>
            <person name="Sullivan C."/>
            <person name="Romanel E."/>
            <person name="Alves-Ferreira M."/>
            <person name="Kulheim C."/>
            <person name="Foley W."/>
            <person name="Carocha V."/>
            <person name="Paiva J."/>
            <person name="Kudrna D."/>
            <person name="Brommonschenkel S."/>
            <person name="Pasquali G."/>
            <person name="Byrne M."/>
            <person name="Rigault P."/>
            <person name="Tibbits J."/>
            <person name="Spokevicius A."/>
            <person name="Jones R."/>
            <person name="Steane D."/>
            <person name="Vaillancourt R."/>
            <person name="Potts B."/>
            <person name="Joubert F."/>
            <person name="Barry K."/>
            <person name="Pappas G."/>
            <person name="Strauss S."/>
            <person name="Jaiswal P."/>
            <person name="Grima-Pettenati J."/>
            <person name="Salse J."/>
            <person name="Van D."/>
            <person name="Rokhsar D."/>
            <person name="Schmutz J."/>
        </authorList>
    </citation>
    <scope>NUCLEOTIDE SEQUENCE</scope>
    <source>
        <tissue evidence="1">Leaf extractions</tissue>
    </source>
</reference>